<feature type="region of interest" description="Disordered" evidence="1">
    <location>
        <begin position="1"/>
        <end position="72"/>
    </location>
</feature>
<gene>
    <name evidence="2" type="ORF">Vbra_90</name>
</gene>
<name>A0A0G4E8E9_VITBC</name>
<dbReference type="AlphaFoldDB" id="A0A0G4E8E9"/>
<organism evidence="2 3">
    <name type="scientific">Vitrella brassicaformis (strain CCMP3155)</name>
    <dbReference type="NCBI Taxonomy" id="1169540"/>
    <lineage>
        <taxon>Eukaryota</taxon>
        <taxon>Sar</taxon>
        <taxon>Alveolata</taxon>
        <taxon>Colpodellida</taxon>
        <taxon>Vitrellaceae</taxon>
        <taxon>Vitrella</taxon>
    </lineage>
</organism>
<evidence type="ECO:0000313" key="3">
    <source>
        <dbReference type="Proteomes" id="UP000041254"/>
    </source>
</evidence>
<dbReference type="VEuPathDB" id="CryptoDB:Vbra_90"/>
<evidence type="ECO:0000256" key="1">
    <source>
        <dbReference type="SAM" id="MobiDB-lite"/>
    </source>
</evidence>
<dbReference type="EMBL" id="CDMY01000002">
    <property type="protein sequence ID" value="CEL91577.1"/>
    <property type="molecule type" value="Genomic_DNA"/>
</dbReference>
<protein>
    <submittedName>
        <fullName evidence="2">Uncharacterized protein</fullName>
    </submittedName>
</protein>
<reference evidence="2 3" key="1">
    <citation type="submission" date="2014-11" db="EMBL/GenBank/DDBJ databases">
        <authorList>
            <person name="Zhu J."/>
            <person name="Qi W."/>
            <person name="Song R."/>
        </authorList>
    </citation>
    <scope>NUCLEOTIDE SEQUENCE [LARGE SCALE GENOMIC DNA]</scope>
</reference>
<evidence type="ECO:0000313" key="2">
    <source>
        <dbReference type="EMBL" id="CEL91577.1"/>
    </source>
</evidence>
<proteinExistence type="predicted"/>
<dbReference type="Proteomes" id="UP000041254">
    <property type="component" value="Unassembled WGS sequence"/>
</dbReference>
<feature type="non-terminal residue" evidence="2">
    <location>
        <position position="1"/>
    </location>
</feature>
<keyword evidence="3" id="KW-1185">Reference proteome</keyword>
<sequence length="72" mass="7459">LLGAESEPGNGDDNGDADRGQQPPEDGKSGGGDNGDADRGQQPPEDGKTDEQGMGMRQLFAELGEGFLAKRN</sequence>
<dbReference type="InParanoid" id="A0A0G4E8E9"/>
<accession>A0A0G4E8E9</accession>